<protein>
    <submittedName>
        <fullName evidence="1">Uncharacterized protein</fullName>
    </submittedName>
</protein>
<accession>A9PGN4</accession>
<sequence length="75" mass="8731">MMSDVGCKAVVVSFPFLATEECIVDLSYIFLRYVHIFALSLLTPERYFVLINIYSSYWVVFPKISLPGLIRNHHF</sequence>
<proteinExistence type="evidence at transcript level"/>
<reference evidence="1" key="1">
    <citation type="journal article" date="2008" name="BMC Genomics">
        <title>Analysis of 4,664 high-quality sequence-finished poplar full-length cDNA clones and their utility for the discovery of genes responding to insect feeding.</title>
        <authorList>
            <person name="Ralph S.G."/>
            <person name="Chun H.J."/>
            <person name="Cooper D."/>
            <person name="Kirkpatrick R."/>
            <person name="Kolosova N."/>
            <person name="Gunter L."/>
            <person name="Tuskan G.A."/>
            <person name="Douglas C.J."/>
            <person name="Holt R.A."/>
            <person name="Jones S.J."/>
            <person name="Marra M.A."/>
            <person name="Bohlmann J."/>
        </authorList>
    </citation>
    <scope>NUCLEOTIDE SEQUENCE</scope>
    <source>
        <tissue evidence="1">Young and mature leaves</tissue>
    </source>
</reference>
<organism evidence="1">
    <name type="scientific">Populus trichocarpa</name>
    <name type="common">Western balsam poplar</name>
    <name type="synonym">Populus balsamifera subsp. trichocarpa</name>
    <dbReference type="NCBI Taxonomy" id="3694"/>
    <lineage>
        <taxon>Eukaryota</taxon>
        <taxon>Viridiplantae</taxon>
        <taxon>Streptophyta</taxon>
        <taxon>Embryophyta</taxon>
        <taxon>Tracheophyta</taxon>
        <taxon>Spermatophyta</taxon>
        <taxon>Magnoliopsida</taxon>
        <taxon>eudicotyledons</taxon>
        <taxon>Gunneridae</taxon>
        <taxon>Pentapetalae</taxon>
        <taxon>rosids</taxon>
        <taxon>fabids</taxon>
        <taxon>Malpighiales</taxon>
        <taxon>Salicaceae</taxon>
        <taxon>Saliceae</taxon>
        <taxon>Populus</taxon>
    </lineage>
</organism>
<evidence type="ECO:0000313" key="1">
    <source>
        <dbReference type="EMBL" id="ABK95537.1"/>
    </source>
</evidence>
<name>A9PGN4_POPTR</name>
<dbReference type="AlphaFoldDB" id="A9PGN4"/>
<dbReference type="EMBL" id="EF147524">
    <property type="protein sequence ID" value="ABK95537.1"/>
    <property type="molecule type" value="mRNA"/>
</dbReference>